<organism evidence="1 2">
    <name type="scientific">Candidatus Terraquivivens tikiterensis</name>
    <dbReference type="NCBI Taxonomy" id="1980982"/>
    <lineage>
        <taxon>Archaea</taxon>
        <taxon>Nitrososphaerota</taxon>
        <taxon>Candidatus Wolframiiraptoraceae</taxon>
        <taxon>Candidatus Terraquivivens</taxon>
    </lineage>
</organism>
<gene>
    <name evidence="1" type="ORF">B9J98_02725</name>
</gene>
<evidence type="ECO:0000313" key="2">
    <source>
        <dbReference type="Proteomes" id="UP000244066"/>
    </source>
</evidence>
<accession>A0A2R7Y6R8</accession>
<comment type="caution">
    <text evidence="1">The sequence shown here is derived from an EMBL/GenBank/DDBJ whole genome shotgun (WGS) entry which is preliminary data.</text>
</comment>
<reference evidence="1 2" key="1">
    <citation type="submission" date="2017-04" db="EMBL/GenBank/DDBJ databases">
        <title>Draft Aigarchaeota genome from a New Zealand hot spring.</title>
        <authorList>
            <person name="Reysenbach A.-L."/>
            <person name="Donaho J.A."/>
            <person name="Gerhart J."/>
            <person name="Kelley J.F."/>
            <person name="Kouba K."/>
            <person name="Podar M."/>
            <person name="Stott M."/>
        </authorList>
    </citation>
    <scope>NUCLEOTIDE SEQUENCE [LARGE SCALE GENOMIC DNA]</scope>
    <source>
        <strain evidence="1">NZ13_MG1</strain>
    </source>
</reference>
<dbReference type="AlphaFoldDB" id="A0A2R7Y6R8"/>
<dbReference type="Proteomes" id="UP000244066">
    <property type="component" value="Unassembled WGS sequence"/>
</dbReference>
<dbReference type="EMBL" id="NDWU01000005">
    <property type="protein sequence ID" value="PUA33009.1"/>
    <property type="molecule type" value="Genomic_DNA"/>
</dbReference>
<name>A0A2R7Y6R8_9ARCH</name>
<protein>
    <submittedName>
        <fullName evidence="1">Uncharacterized protein</fullName>
    </submittedName>
</protein>
<proteinExistence type="predicted"/>
<evidence type="ECO:0000313" key="1">
    <source>
        <dbReference type="EMBL" id="PUA33009.1"/>
    </source>
</evidence>
<sequence length="78" mass="9271">MDWGYLWFAKSGFLYKPMHENEVILLFGLLIHYFKDDFVINSYSTLFLIVLRAKIYLSKGIKQSIFIARENVRGYAKE</sequence>